<dbReference type="PANTHER" id="PTHR33680">
    <property type="entry name" value="OS07G0190500 PROTEIN"/>
    <property type="match status" value="1"/>
</dbReference>
<feature type="compositionally biased region" description="Basic and acidic residues" evidence="5">
    <location>
        <begin position="205"/>
        <end position="235"/>
    </location>
</feature>
<keyword evidence="2 4" id="KW-0863">Zinc-finger</keyword>
<evidence type="ECO:0000259" key="6">
    <source>
        <dbReference type="PROSITE" id="PS50158"/>
    </source>
</evidence>
<feature type="region of interest" description="Disordered" evidence="5">
    <location>
        <begin position="199"/>
        <end position="235"/>
    </location>
</feature>
<dbReference type="PANTHER" id="PTHR33680:SF1">
    <property type="entry name" value="OS05G0489500 PROTEIN"/>
    <property type="match status" value="1"/>
</dbReference>
<dbReference type="Gene3D" id="3.30.65.10">
    <property type="entry name" value="Bacterial Topoisomerase I, domain 1"/>
    <property type="match status" value="1"/>
</dbReference>
<dbReference type="Pfam" id="PF14223">
    <property type="entry name" value="Retrotran_gag_2"/>
    <property type="match status" value="1"/>
</dbReference>
<feature type="compositionally biased region" description="Polar residues" evidence="5">
    <location>
        <begin position="501"/>
        <end position="513"/>
    </location>
</feature>
<evidence type="ECO:0000256" key="5">
    <source>
        <dbReference type="SAM" id="MobiDB-lite"/>
    </source>
</evidence>
<name>A0ABR0CNA8_9LAMI</name>
<keyword evidence="3" id="KW-0862">Zinc</keyword>
<evidence type="ECO:0000256" key="1">
    <source>
        <dbReference type="ARBA" id="ARBA00022723"/>
    </source>
</evidence>
<reference evidence="8 9" key="1">
    <citation type="journal article" date="2023" name="bioRxiv">
        <title>Genome report: Whole genome sequence and annotation of Penstemon davidsonii.</title>
        <authorList>
            <person name="Ostevik K.L."/>
            <person name="Alabady M."/>
            <person name="Zhang M."/>
            <person name="Rausher M.D."/>
        </authorList>
    </citation>
    <scope>NUCLEOTIDE SEQUENCE [LARGE SCALE GENOMIC DNA]</scope>
    <source>
        <strain evidence="8">DNT005</strain>
        <tissue evidence="8">Whole leaf</tissue>
    </source>
</reference>
<feature type="compositionally biased region" description="Polar residues" evidence="5">
    <location>
        <begin position="588"/>
        <end position="598"/>
    </location>
</feature>
<comment type="caution">
    <text evidence="8">The sequence shown here is derived from an EMBL/GenBank/DDBJ whole genome shotgun (WGS) entry which is preliminary data.</text>
</comment>
<evidence type="ECO:0000256" key="3">
    <source>
        <dbReference type="ARBA" id="ARBA00022833"/>
    </source>
</evidence>
<evidence type="ECO:0000256" key="4">
    <source>
        <dbReference type="PROSITE-ProRule" id="PRU00047"/>
    </source>
</evidence>
<dbReference type="Pfam" id="PF01396">
    <property type="entry name" value="Zn_ribbon_Top1"/>
    <property type="match status" value="1"/>
</dbReference>
<sequence>MGSSTLPIFNGEDYDYWAVRMKAFLVANELWEIVENGYEEPKNEGTLTAPQQKKNEEEYKKNMKALTFLQATVTKEIFIKIVAKTTAKEAWEILRGKYQCLENISMAKQEREERGIKQRIKSAFVSRLQYIKDQVDTLTLNSMLRLLETDLGLEKFALDAHKRFICLYLEKIMDNDDGCTSETATKNFYKYVDISNPEAPIMHEQQGKKKGPEKSNNKEEEMMEDSSRSKSFESPKKFRSVTDKFASCQMTFTEPCNYEETSQYEKWKVGIKEEIKNNIKQTRKLMGGPKNKKVLRAKKSYKTRANRNGTVNKHKTKWVAKKNAQKMRFSNKDALSPARVNKAKLFEAMAVFFERSNRSDASGQHAIGDVVRKCGLCQESDMVLRKKPDGNFMVGCLGYPQCRNVVWLPGSVSEATVTTTICSSCTSGPVYMIQFKFRRLEIPPNYNVDHLGCIGGCDDILKQLIEICGTGFRNNSSVPGRGQGHTSSSNTAQQSNSRSTGAWQTTHSSSSYPFETPRGHNARYQEASVQNGEPSIPCTSCGAPCNLRTANTQANRGRKFYSCPAQGCNFFVWEDAVIGGTTVARGSINRSSASNPSTRGGRGRGRGRGRSNTSGNDVTFVSATGEPISGRCFICGDPSHFANACPSRGR</sequence>
<feature type="compositionally biased region" description="Polar residues" evidence="5">
    <location>
        <begin position="611"/>
        <end position="620"/>
    </location>
</feature>
<dbReference type="InterPro" id="IPR013498">
    <property type="entry name" value="Topo_IA_Znf"/>
</dbReference>
<keyword evidence="1" id="KW-0479">Metal-binding</keyword>
<evidence type="ECO:0000313" key="9">
    <source>
        <dbReference type="Proteomes" id="UP001291926"/>
    </source>
</evidence>
<evidence type="ECO:0000259" key="7">
    <source>
        <dbReference type="PROSITE" id="PS51999"/>
    </source>
</evidence>
<dbReference type="InterPro" id="IPR010666">
    <property type="entry name" value="Znf_GRF"/>
</dbReference>
<dbReference type="PROSITE" id="PS51999">
    <property type="entry name" value="ZF_GRF"/>
    <property type="match status" value="1"/>
</dbReference>
<dbReference type="Pfam" id="PF06839">
    <property type="entry name" value="Zn_ribbon_GRF"/>
    <property type="match status" value="1"/>
</dbReference>
<organism evidence="8 9">
    <name type="scientific">Penstemon davidsonii</name>
    <dbReference type="NCBI Taxonomy" id="160366"/>
    <lineage>
        <taxon>Eukaryota</taxon>
        <taxon>Viridiplantae</taxon>
        <taxon>Streptophyta</taxon>
        <taxon>Embryophyta</taxon>
        <taxon>Tracheophyta</taxon>
        <taxon>Spermatophyta</taxon>
        <taxon>Magnoliopsida</taxon>
        <taxon>eudicotyledons</taxon>
        <taxon>Gunneridae</taxon>
        <taxon>Pentapetalae</taxon>
        <taxon>asterids</taxon>
        <taxon>lamiids</taxon>
        <taxon>Lamiales</taxon>
        <taxon>Plantaginaceae</taxon>
        <taxon>Cheloneae</taxon>
        <taxon>Penstemon</taxon>
    </lineage>
</organism>
<feature type="compositionally biased region" description="Low complexity" evidence="5">
    <location>
        <begin position="486"/>
        <end position="500"/>
    </location>
</feature>
<dbReference type="Proteomes" id="UP001291926">
    <property type="component" value="Unassembled WGS sequence"/>
</dbReference>
<dbReference type="PROSITE" id="PS50158">
    <property type="entry name" value="ZF_CCHC"/>
    <property type="match status" value="1"/>
</dbReference>
<dbReference type="SMART" id="SM00343">
    <property type="entry name" value="ZnF_C2HC"/>
    <property type="match status" value="1"/>
</dbReference>
<dbReference type="EMBL" id="JAYDYQ010002688">
    <property type="protein sequence ID" value="KAK4477743.1"/>
    <property type="molecule type" value="Genomic_DNA"/>
</dbReference>
<accession>A0ABR0CNA8</accession>
<feature type="domain" description="CCHC-type" evidence="6">
    <location>
        <begin position="631"/>
        <end position="647"/>
    </location>
</feature>
<gene>
    <name evidence="8" type="ORF">RD792_017004</name>
</gene>
<feature type="region of interest" description="Disordered" evidence="5">
    <location>
        <begin position="478"/>
        <end position="519"/>
    </location>
</feature>
<evidence type="ECO:0000313" key="8">
    <source>
        <dbReference type="EMBL" id="KAK4477743.1"/>
    </source>
</evidence>
<evidence type="ECO:0000256" key="2">
    <source>
        <dbReference type="ARBA" id="ARBA00022771"/>
    </source>
</evidence>
<evidence type="ECO:0008006" key="10">
    <source>
        <dbReference type="Google" id="ProtNLM"/>
    </source>
</evidence>
<dbReference type="InterPro" id="IPR001878">
    <property type="entry name" value="Znf_CCHC"/>
</dbReference>
<proteinExistence type="predicted"/>
<protein>
    <recommendedName>
        <fullName evidence="10">DNA topoisomerase</fullName>
    </recommendedName>
</protein>
<feature type="domain" description="GRF-type" evidence="7">
    <location>
        <begin position="538"/>
        <end position="577"/>
    </location>
</feature>
<keyword evidence="9" id="KW-1185">Reference proteome</keyword>
<feature type="region of interest" description="Disordered" evidence="5">
    <location>
        <begin position="586"/>
        <end position="620"/>
    </location>
</feature>